<evidence type="ECO:0000313" key="10">
    <source>
        <dbReference type="Proteomes" id="UP001521116"/>
    </source>
</evidence>
<protein>
    <recommendedName>
        <fullName evidence="8">UTP23 sensor motif region domain-containing protein</fullName>
    </recommendedName>
</protein>
<dbReference type="SUPFAM" id="SSF88723">
    <property type="entry name" value="PIN domain-like"/>
    <property type="match status" value="1"/>
</dbReference>
<reference evidence="9 10" key="1">
    <citation type="submission" date="2024-02" db="EMBL/GenBank/DDBJ databases">
        <title>De novo assembly and annotation of 12 fungi associated with fruit tree decline syndrome in Ontario, Canada.</title>
        <authorList>
            <person name="Sulman M."/>
            <person name="Ellouze W."/>
            <person name="Ilyukhin E."/>
        </authorList>
    </citation>
    <scope>NUCLEOTIDE SEQUENCE [LARGE SCALE GENOMIC DNA]</scope>
    <source>
        <strain evidence="9 10">M1-105</strain>
    </source>
</reference>
<feature type="domain" description="UTP23 sensor motif region" evidence="8">
    <location>
        <begin position="215"/>
        <end position="233"/>
    </location>
</feature>
<evidence type="ECO:0000256" key="2">
    <source>
        <dbReference type="ARBA" id="ARBA00022517"/>
    </source>
</evidence>
<feature type="region of interest" description="Disordered" evidence="7">
    <location>
        <begin position="168"/>
        <end position="289"/>
    </location>
</feature>
<keyword evidence="2" id="KW-0690">Ribosome biogenesis</keyword>
<keyword evidence="3" id="KW-0698">rRNA processing</keyword>
<organism evidence="9 10">
    <name type="scientific">Neofusicoccum ribis</name>
    <dbReference type="NCBI Taxonomy" id="45134"/>
    <lineage>
        <taxon>Eukaryota</taxon>
        <taxon>Fungi</taxon>
        <taxon>Dikarya</taxon>
        <taxon>Ascomycota</taxon>
        <taxon>Pezizomycotina</taxon>
        <taxon>Dothideomycetes</taxon>
        <taxon>Dothideomycetes incertae sedis</taxon>
        <taxon>Botryosphaeriales</taxon>
        <taxon>Botryosphaeriaceae</taxon>
        <taxon>Neofusicoccum</taxon>
    </lineage>
</organism>
<gene>
    <name evidence="9" type="ORF">SLS56_001592</name>
</gene>
<name>A0ABR3T7N7_9PEZI</name>
<comment type="subcellular location">
    <subcellularLocation>
        <location evidence="1">Nucleus</location>
        <location evidence="1">Nucleolus</location>
    </subcellularLocation>
</comment>
<dbReference type="CDD" id="cd09865">
    <property type="entry name" value="PIN_ScUtp23p-like"/>
    <property type="match status" value="1"/>
</dbReference>
<dbReference type="InterPro" id="IPR057776">
    <property type="entry name" value="UTP23_sensor"/>
</dbReference>
<dbReference type="PANTHER" id="PTHR12416">
    <property type="entry name" value="RRNA-PROCESSING PROTEIN UTP23 HOMOLOG"/>
    <property type="match status" value="1"/>
</dbReference>
<keyword evidence="4" id="KW-0539">Nucleus</keyword>
<dbReference type="InterPro" id="IPR006984">
    <property type="entry name" value="Fcf1/UTP23"/>
</dbReference>
<evidence type="ECO:0000256" key="7">
    <source>
        <dbReference type="SAM" id="MobiDB-lite"/>
    </source>
</evidence>
<comment type="function">
    <text evidence="5">Involved in rRNA-processing and ribosome biogenesis.</text>
</comment>
<dbReference type="InterPro" id="IPR029060">
    <property type="entry name" value="PIN-like_dom_sf"/>
</dbReference>
<dbReference type="Pfam" id="PF24779">
    <property type="entry name" value="UTP23_sensor"/>
    <property type="match status" value="1"/>
</dbReference>
<keyword evidence="10" id="KW-1185">Reference proteome</keyword>
<evidence type="ECO:0000256" key="3">
    <source>
        <dbReference type="ARBA" id="ARBA00022552"/>
    </source>
</evidence>
<proteinExistence type="inferred from homology"/>
<evidence type="ECO:0000256" key="5">
    <source>
        <dbReference type="ARBA" id="ARBA00037300"/>
    </source>
</evidence>
<evidence type="ECO:0000256" key="6">
    <source>
        <dbReference type="ARBA" id="ARBA00038503"/>
    </source>
</evidence>
<accession>A0ABR3T7N7</accession>
<comment type="similarity">
    <text evidence="6">Belongs to the UTP23/FCF1 family. UTP23 subfamily.</text>
</comment>
<evidence type="ECO:0000313" key="9">
    <source>
        <dbReference type="EMBL" id="KAL1635541.1"/>
    </source>
</evidence>
<dbReference type="Proteomes" id="UP001521116">
    <property type="component" value="Unassembled WGS sequence"/>
</dbReference>
<evidence type="ECO:0000259" key="8">
    <source>
        <dbReference type="Pfam" id="PF24779"/>
    </source>
</evidence>
<sequence length="289" mass="32456">MRGKRAKQYRKLMHQYALTFGFREPYQVLVDAEIVQDAMRMKIDLATYLTNTLQGKVKPMITQCSMRHLYAAKDQSVISAAQAFERRRCGHHTLDEPLSTLDCVRSVLDPKDSKTNKHRYVVATQDQKVRAYLRQIPGVPLIYINRSVMIMEPMAGATEDVRDKAENDKFRAGLKTRPSATVAAAKRKRDDDGEGSSDGEGKEAGKETTVAQPKKKKTKGPKAPNPLSVKKPKRRPDEKAKQAPANKPKADRVPGEGTSEEQAKRKRKRKNKTRADGEAMEQAQIAQEA</sequence>
<dbReference type="Pfam" id="PF04900">
    <property type="entry name" value="Fcf1"/>
    <property type="match status" value="1"/>
</dbReference>
<dbReference type="EMBL" id="JAJVDC020000010">
    <property type="protein sequence ID" value="KAL1635541.1"/>
    <property type="molecule type" value="Genomic_DNA"/>
</dbReference>
<evidence type="ECO:0000256" key="1">
    <source>
        <dbReference type="ARBA" id="ARBA00004604"/>
    </source>
</evidence>
<comment type="caution">
    <text evidence="9">The sequence shown here is derived from an EMBL/GenBank/DDBJ whole genome shotgun (WGS) entry which is preliminary data.</text>
</comment>
<feature type="compositionally biased region" description="Low complexity" evidence="7">
    <location>
        <begin position="280"/>
        <end position="289"/>
    </location>
</feature>
<dbReference type="Gene3D" id="3.40.50.1010">
    <property type="entry name" value="5'-nuclease"/>
    <property type="match status" value="1"/>
</dbReference>
<evidence type="ECO:0000256" key="4">
    <source>
        <dbReference type="ARBA" id="ARBA00023242"/>
    </source>
</evidence>